<dbReference type="Pfam" id="PF03834">
    <property type="entry name" value="Rad10"/>
    <property type="match status" value="1"/>
</dbReference>
<feature type="compositionally biased region" description="Basic and acidic residues" evidence="7">
    <location>
        <begin position="29"/>
        <end position="39"/>
    </location>
</feature>
<feature type="compositionally biased region" description="Low complexity" evidence="7">
    <location>
        <begin position="40"/>
        <end position="66"/>
    </location>
</feature>
<dbReference type="CDD" id="cd22325">
    <property type="entry name" value="ERCC1_C-like"/>
    <property type="match status" value="1"/>
</dbReference>
<organism evidence="9">
    <name type="scientific">Oppiella nova</name>
    <dbReference type="NCBI Taxonomy" id="334625"/>
    <lineage>
        <taxon>Eukaryota</taxon>
        <taxon>Metazoa</taxon>
        <taxon>Ecdysozoa</taxon>
        <taxon>Arthropoda</taxon>
        <taxon>Chelicerata</taxon>
        <taxon>Arachnida</taxon>
        <taxon>Acari</taxon>
        <taxon>Acariformes</taxon>
        <taxon>Sarcoptiformes</taxon>
        <taxon>Oribatida</taxon>
        <taxon>Brachypylina</taxon>
        <taxon>Oppioidea</taxon>
        <taxon>Oppiidae</taxon>
        <taxon>Oppiella</taxon>
    </lineage>
</organism>
<dbReference type="InterPro" id="IPR011335">
    <property type="entry name" value="Restrct_endonuc-II-like"/>
</dbReference>
<dbReference type="EMBL" id="CAJPVJ010008664">
    <property type="protein sequence ID" value="CAG2172067.1"/>
    <property type="molecule type" value="Genomic_DNA"/>
</dbReference>
<dbReference type="Gene3D" id="3.40.50.10130">
    <property type="match status" value="1"/>
</dbReference>
<dbReference type="InterPro" id="IPR010994">
    <property type="entry name" value="RuvA_2-like"/>
</dbReference>
<dbReference type="InterPro" id="IPR004579">
    <property type="entry name" value="ERCC1/RAD10/SWI10"/>
</dbReference>
<dbReference type="PANTHER" id="PTHR12749">
    <property type="entry name" value="EXCISION REPAIR CROSS-COMPLEMENTING 1 ERCC1"/>
    <property type="match status" value="1"/>
</dbReference>
<keyword evidence="5" id="KW-0234">DNA repair</keyword>
<keyword evidence="6" id="KW-0539">Nucleus</keyword>
<dbReference type="GO" id="GO:0003697">
    <property type="term" value="F:single-stranded DNA binding"/>
    <property type="evidence" value="ECO:0007669"/>
    <property type="project" value="TreeGrafter"/>
</dbReference>
<dbReference type="GO" id="GO:0006302">
    <property type="term" value="P:double-strand break repair"/>
    <property type="evidence" value="ECO:0007669"/>
    <property type="project" value="UniProtKB-ARBA"/>
</dbReference>
<accession>A0A7R9QSA2</accession>
<dbReference type="Proteomes" id="UP000728032">
    <property type="component" value="Unassembled WGS sequence"/>
</dbReference>
<evidence type="ECO:0000256" key="7">
    <source>
        <dbReference type="SAM" id="MobiDB-lite"/>
    </source>
</evidence>
<keyword evidence="3" id="KW-0227">DNA damage</keyword>
<comment type="similarity">
    <text evidence="2">Belongs to the ERCC1/RAD10/SWI10 family.</text>
</comment>
<comment type="subcellular location">
    <subcellularLocation>
        <location evidence="1">Nucleus</location>
    </subcellularLocation>
</comment>
<dbReference type="OrthoDB" id="10262814at2759"/>
<keyword evidence="10" id="KW-1185">Reference proteome</keyword>
<evidence type="ECO:0000313" key="9">
    <source>
        <dbReference type="EMBL" id="CAD7654880.1"/>
    </source>
</evidence>
<evidence type="ECO:0000256" key="2">
    <source>
        <dbReference type="ARBA" id="ARBA00008283"/>
    </source>
</evidence>
<evidence type="ECO:0000256" key="6">
    <source>
        <dbReference type="ARBA" id="ARBA00023242"/>
    </source>
</evidence>
<name>A0A7R9QSA2_9ACAR</name>
<feature type="domain" description="ERCC1-like central" evidence="8">
    <location>
        <begin position="101"/>
        <end position="213"/>
    </location>
</feature>
<evidence type="ECO:0000259" key="8">
    <source>
        <dbReference type="Pfam" id="PF03834"/>
    </source>
</evidence>
<protein>
    <recommendedName>
        <fullName evidence="8">ERCC1-like central domain-containing protein</fullName>
    </recommendedName>
</protein>
<feature type="region of interest" description="Disordered" evidence="7">
    <location>
        <begin position="1"/>
        <end position="91"/>
    </location>
</feature>
<dbReference type="GO" id="GO:0070914">
    <property type="term" value="P:UV-damage excision repair"/>
    <property type="evidence" value="ECO:0007669"/>
    <property type="project" value="TreeGrafter"/>
</dbReference>
<dbReference type="Gene3D" id="1.10.150.20">
    <property type="entry name" value="5' to 3' exonuclease, C-terminal subdomain"/>
    <property type="match status" value="1"/>
</dbReference>
<evidence type="ECO:0000256" key="3">
    <source>
        <dbReference type="ARBA" id="ARBA00022763"/>
    </source>
</evidence>
<evidence type="ECO:0000256" key="4">
    <source>
        <dbReference type="ARBA" id="ARBA00023125"/>
    </source>
</evidence>
<sequence length="297" mass="32294">MFAIKDTDKEDEDNESTTISRYFIASSRLKTDSTTDSDKTSTVTTPADTATASTSTPSTGPLSTQSIASTAKELSNAADSGPSGEEVSQTRRPVVNFGTKLLVNPNQKANKLLRHLRSAYEFSADISPAHYLMSDSSCAVFLSLKYHAIYGNYIYDTLNALRHSYQLQVLLVLVDHIEYQSALKELTRVSVRTNCTLMLCWSAEEAANYIDNYRHFANKSPDIIMGKGGTGGSGADTDYTRVVDALTCVKSINKTDAVSLISTFDTIDNIVHSDDDQLIICPGMAALKVLSLNNASN</sequence>
<dbReference type="SUPFAM" id="SSF52980">
    <property type="entry name" value="Restriction endonuclease-like"/>
    <property type="match status" value="1"/>
</dbReference>
<gene>
    <name evidence="9" type="ORF">ONB1V03_LOCUS11525</name>
</gene>
<dbReference type="GO" id="GO:0003684">
    <property type="term" value="F:damaged DNA binding"/>
    <property type="evidence" value="ECO:0007669"/>
    <property type="project" value="InterPro"/>
</dbReference>
<dbReference type="AlphaFoldDB" id="A0A7R9QSA2"/>
<dbReference type="GO" id="GO:0000110">
    <property type="term" value="C:nucleotide-excision repair factor 1 complex"/>
    <property type="evidence" value="ECO:0007669"/>
    <property type="project" value="TreeGrafter"/>
</dbReference>
<evidence type="ECO:0000256" key="1">
    <source>
        <dbReference type="ARBA" id="ARBA00004123"/>
    </source>
</evidence>
<dbReference type="InterPro" id="IPR047260">
    <property type="entry name" value="ERCC1-like_central_dom"/>
</dbReference>
<reference evidence="9" key="1">
    <citation type="submission" date="2020-11" db="EMBL/GenBank/DDBJ databases">
        <authorList>
            <person name="Tran Van P."/>
        </authorList>
    </citation>
    <scope>NUCLEOTIDE SEQUENCE</scope>
</reference>
<evidence type="ECO:0000256" key="5">
    <source>
        <dbReference type="ARBA" id="ARBA00023204"/>
    </source>
</evidence>
<proteinExistence type="inferred from homology"/>
<evidence type="ECO:0000313" key="10">
    <source>
        <dbReference type="Proteomes" id="UP000728032"/>
    </source>
</evidence>
<dbReference type="NCBIfam" id="TIGR00597">
    <property type="entry name" value="rad10"/>
    <property type="match status" value="1"/>
</dbReference>
<dbReference type="EMBL" id="OC923489">
    <property type="protein sequence ID" value="CAD7654880.1"/>
    <property type="molecule type" value="Genomic_DNA"/>
</dbReference>
<keyword evidence="4" id="KW-0238">DNA-binding</keyword>
<dbReference type="GO" id="GO:0006312">
    <property type="term" value="P:mitotic recombination"/>
    <property type="evidence" value="ECO:0007669"/>
    <property type="project" value="TreeGrafter"/>
</dbReference>
<dbReference type="SUPFAM" id="SSF47781">
    <property type="entry name" value="RuvA domain 2-like"/>
    <property type="match status" value="1"/>
</dbReference>
<dbReference type="GO" id="GO:0070522">
    <property type="term" value="C:ERCC4-ERCC1 complex"/>
    <property type="evidence" value="ECO:0007669"/>
    <property type="project" value="TreeGrafter"/>
</dbReference>
<dbReference type="PANTHER" id="PTHR12749:SF0">
    <property type="entry name" value="DNA EXCISION REPAIR PROTEIN ERCC-1"/>
    <property type="match status" value="1"/>
</dbReference>